<dbReference type="InterPro" id="IPR045002">
    <property type="entry name" value="Ech1-like"/>
</dbReference>
<dbReference type="OrthoDB" id="8452484at2"/>
<evidence type="ECO:0000313" key="4">
    <source>
        <dbReference type="Proteomes" id="UP000246661"/>
    </source>
</evidence>
<dbReference type="InterPro" id="IPR018376">
    <property type="entry name" value="Enoyl-CoA_hyd/isom_CS"/>
</dbReference>
<reference evidence="4" key="1">
    <citation type="submission" date="2018-05" db="EMBL/GenBank/DDBJ databases">
        <authorList>
            <person name="Klenk H.-P."/>
            <person name="Huntemann M."/>
            <person name="Clum A."/>
            <person name="Pillay M."/>
            <person name="Palaniappan K."/>
            <person name="Varghese N."/>
            <person name="Mikhailova N."/>
            <person name="Stamatis D."/>
            <person name="Reddy T."/>
            <person name="Daum C."/>
            <person name="Shapiro N."/>
            <person name="Ivanova N."/>
            <person name="Kyrpides N."/>
            <person name="Woyke T."/>
        </authorList>
    </citation>
    <scope>NUCLEOTIDE SEQUENCE [LARGE SCALE GENOMIC DNA]</scope>
    <source>
        <strain evidence="4">DSM 45417</strain>
    </source>
</reference>
<protein>
    <submittedName>
        <fullName evidence="3">Enoyl-CoA hydratase/carnithine racemase</fullName>
    </submittedName>
</protein>
<comment type="similarity">
    <text evidence="1 2">Belongs to the enoyl-CoA hydratase/isomerase family.</text>
</comment>
<organism evidence="3 4">
    <name type="scientific">Geodermatophilus normandii</name>
    <dbReference type="NCBI Taxonomy" id="1137989"/>
    <lineage>
        <taxon>Bacteria</taxon>
        <taxon>Bacillati</taxon>
        <taxon>Actinomycetota</taxon>
        <taxon>Actinomycetes</taxon>
        <taxon>Geodermatophilales</taxon>
        <taxon>Geodermatophilaceae</taxon>
        <taxon>Geodermatophilus</taxon>
    </lineage>
</organism>
<dbReference type="SUPFAM" id="SSF52096">
    <property type="entry name" value="ClpP/crotonase"/>
    <property type="match status" value="1"/>
</dbReference>
<dbReference type="PANTHER" id="PTHR43149">
    <property type="entry name" value="ENOYL-COA HYDRATASE"/>
    <property type="match status" value="1"/>
</dbReference>
<dbReference type="GO" id="GO:0016853">
    <property type="term" value="F:isomerase activity"/>
    <property type="evidence" value="ECO:0007669"/>
    <property type="project" value="InterPro"/>
</dbReference>
<dbReference type="EMBL" id="QGTX01000001">
    <property type="protein sequence ID" value="PWW23688.1"/>
    <property type="molecule type" value="Genomic_DNA"/>
</dbReference>
<dbReference type="InterPro" id="IPR001753">
    <property type="entry name" value="Enoyl-CoA_hydra/iso"/>
</dbReference>
<proteinExistence type="inferred from homology"/>
<evidence type="ECO:0000313" key="3">
    <source>
        <dbReference type="EMBL" id="PWW23688.1"/>
    </source>
</evidence>
<dbReference type="AlphaFoldDB" id="A0A317QJ23"/>
<evidence type="ECO:0000256" key="2">
    <source>
        <dbReference type="RuleBase" id="RU003707"/>
    </source>
</evidence>
<dbReference type="PANTHER" id="PTHR43149:SF1">
    <property type="entry name" value="DELTA(3,5)-DELTA(2,4)-DIENOYL-COA ISOMERASE, MITOCHONDRIAL"/>
    <property type="match status" value="1"/>
</dbReference>
<name>A0A317QJ23_9ACTN</name>
<dbReference type="InterPro" id="IPR029045">
    <property type="entry name" value="ClpP/crotonase-like_dom_sf"/>
</dbReference>
<dbReference type="Gene3D" id="3.90.226.10">
    <property type="entry name" value="2-enoyl-CoA Hydratase, Chain A, domain 1"/>
    <property type="match status" value="1"/>
</dbReference>
<dbReference type="RefSeq" id="WP_110006035.1">
    <property type="nucleotide sequence ID" value="NZ_QGTX01000001.1"/>
</dbReference>
<evidence type="ECO:0000256" key="1">
    <source>
        <dbReference type="ARBA" id="ARBA00005254"/>
    </source>
</evidence>
<sequence>MDDAHRRVSWEVTDGVAHVRLDRPEKLNALDSPMFEALVAAGSELVDREDVGAVVLSGEGRAFCAGLDFGEFAAMRDRQGPRADAMRPALGAARARGQQAAHVWSLVPAPVLAAVHGVAFGGGLQIALGADIRIVVPDARLSVMEIRWGIVPDMTGTQVLPELVGRDVAKELALTGREVTGEEAVALGLATRQAADPLTAALALAREIAGHSRRATRHVKRLMDLAGRVDLEEGFQAEQDAMRELVGSPEQVAVVERRLAGR</sequence>
<dbReference type="NCBIfam" id="NF005699">
    <property type="entry name" value="PRK07509.1"/>
    <property type="match status" value="1"/>
</dbReference>
<dbReference type="PROSITE" id="PS00166">
    <property type="entry name" value="ENOYL_COA_HYDRATASE"/>
    <property type="match status" value="1"/>
</dbReference>
<dbReference type="Proteomes" id="UP000246661">
    <property type="component" value="Unassembled WGS sequence"/>
</dbReference>
<accession>A0A317QJ23</accession>
<gene>
    <name evidence="3" type="ORF">JD79_02863</name>
</gene>
<comment type="caution">
    <text evidence="3">The sequence shown here is derived from an EMBL/GenBank/DDBJ whole genome shotgun (WGS) entry which is preliminary data.</text>
</comment>
<keyword evidence="4" id="KW-1185">Reference proteome</keyword>
<dbReference type="Pfam" id="PF00378">
    <property type="entry name" value="ECH_1"/>
    <property type="match status" value="1"/>
</dbReference>
<dbReference type="CDD" id="cd06558">
    <property type="entry name" value="crotonase-like"/>
    <property type="match status" value="1"/>
</dbReference>